<keyword evidence="2" id="KW-0175">Coiled coil</keyword>
<evidence type="ECO:0000256" key="2">
    <source>
        <dbReference type="SAM" id="Coils"/>
    </source>
</evidence>
<dbReference type="InterPro" id="IPR000328">
    <property type="entry name" value="GP41-like"/>
</dbReference>
<dbReference type="AlphaFoldDB" id="I7GND6"/>
<accession>I7GND6</accession>
<dbReference type="PANTHER" id="PTHR34313:SF2">
    <property type="entry name" value="ENDOGENOUS RETROVIRUS GROUP K MEMBER 21 ENV POLYPROTEIN-LIKE"/>
    <property type="match status" value="1"/>
</dbReference>
<comment type="subcellular location">
    <subcellularLocation>
        <location evidence="1">Virion</location>
    </subcellularLocation>
</comment>
<evidence type="ECO:0000256" key="3">
    <source>
        <dbReference type="SAM" id="Phobius"/>
    </source>
</evidence>
<feature type="chain" id="PRO_5003709751" evidence="4">
    <location>
        <begin position="21"/>
        <end position="240"/>
    </location>
</feature>
<dbReference type="GO" id="GO:0005198">
    <property type="term" value="F:structural molecule activity"/>
    <property type="evidence" value="ECO:0007669"/>
    <property type="project" value="InterPro"/>
</dbReference>
<evidence type="ECO:0000259" key="5">
    <source>
        <dbReference type="Pfam" id="PF00517"/>
    </source>
</evidence>
<evidence type="ECO:0000256" key="4">
    <source>
        <dbReference type="SAM" id="SignalP"/>
    </source>
</evidence>
<evidence type="ECO:0000256" key="1">
    <source>
        <dbReference type="ARBA" id="ARBA00004328"/>
    </source>
</evidence>
<feature type="signal peptide" evidence="4">
    <location>
        <begin position="1"/>
        <end position="20"/>
    </location>
</feature>
<organism evidence="6">
    <name type="scientific">Macaca fascicularis</name>
    <name type="common">Crab-eating macaque</name>
    <name type="synonym">Cynomolgus monkey</name>
    <dbReference type="NCBI Taxonomy" id="9541"/>
    <lineage>
        <taxon>Eukaryota</taxon>
        <taxon>Metazoa</taxon>
        <taxon>Chordata</taxon>
        <taxon>Craniata</taxon>
        <taxon>Vertebrata</taxon>
        <taxon>Euteleostomi</taxon>
        <taxon>Mammalia</taxon>
        <taxon>Eutheria</taxon>
        <taxon>Euarchontoglires</taxon>
        <taxon>Primates</taxon>
        <taxon>Haplorrhini</taxon>
        <taxon>Catarrhini</taxon>
        <taxon>Cercopithecidae</taxon>
        <taxon>Cercopithecinae</taxon>
        <taxon>Macaca</taxon>
    </lineage>
</organism>
<feature type="transmembrane region" description="Helical" evidence="3">
    <location>
        <begin position="167"/>
        <end position="189"/>
    </location>
</feature>
<evidence type="ECO:0000313" key="6">
    <source>
        <dbReference type="EMBL" id="BAE90059.1"/>
    </source>
</evidence>
<sequence>MVGIILTMLIGLVAIASTTAVAGLALHQNIQNAELVQQWHEQSYLLWQQQRDIDAHLTEQVDNLEQVVSWLGDQLTVLNTRALLKCDWNTTQFCITPVPFNSAVHNWTEIKRLLIGHNNLSLEIQELTQNISETFRNQLPLLTGADLMTSIAQSLTSLNPMSPVKTLLTSVSSNVLIVVLAFVIFTVCWRRCQRANTESQRAQHVMMVLKEIQTCKQGKGKCRGLRARKGDVPDKYCSCK</sequence>
<reference evidence="6" key="1">
    <citation type="journal article" date="2007" name="PLoS Biol.">
        <title>Rate of evolution in brain-expressed genes in humans and other primates.</title>
        <authorList>
            <person name="Wang H.-Y."/>
            <person name="Chien H.-C."/>
            <person name="Osada N."/>
            <person name="Hashimoto K."/>
            <person name="Sugano S."/>
            <person name="Gojobori T."/>
            <person name="Chou C.-K."/>
            <person name="Tsai S.-F."/>
            <person name="Wu C.-I."/>
            <person name="Shen C.-K.J."/>
        </authorList>
    </citation>
    <scope>NUCLEOTIDE SEQUENCE</scope>
</reference>
<proteinExistence type="evidence at transcript level"/>
<feature type="coiled-coil region" evidence="2">
    <location>
        <begin position="110"/>
        <end position="137"/>
    </location>
</feature>
<dbReference type="InterPro" id="IPR051255">
    <property type="entry name" value="Retroviral_env_glycoprotein"/>
</dbReference>
<keyword evidence="3" id="KW-0812">Transmembrane</keyword>
<feature type="domain" description="Retroviral envelope protein GP41-like" evidence="5">
    <location>
        <begin position="22"/>
        <end position="188"/>
    </location>
</feature>
<dbReference type="EMBL" id="AB172997">
    <property type="protein sequence ID" value="BAE90059.1"/>
    <property type="molecule type" value="mRNA"/>
</dbReference>
<keyword evidence="3" id="KW-1133">Transmembrane helix</keyword>
<name>I7GND6_MACFA</name>
<dbReference type="Pfam" id="PF00517">
    <property type="entry name" value="GP41"/>
    <property type="match status" value="1"/>
</dbReference>
<protein>
    <submittedName>
        <fullName evidence="6">Macaca fascicularis brain cDNA clone: QflA-20532, similar to human hypothetical gene supported by AK125867 (LOC401039), mRNA, RefSeq: XM_376190.1</fullName>
    </submittedName>
</protein>
<keyword evidence="3" id="KW-0472">Membrane</keyword>
<dbReference type="PANTHER" id="PTHR34313">
    <property type="entry name" value="ENDOGENOUS RETROVIRUS GROUP K MEMBER 113 ENV POLYPROTEIN-RELATED"/>
    <property type="match status" value="1"/>
</dbReference>
<keyword evidence="4" id="KW-0732">Signal</keyword>